<evidence type="ECO:0000313" key="2">
    <source>
        <dbReference type="EMBL" id="TCP31961.1"/>
    </source>
</evidence>
<dbReference type="Proteomes" id="UP000295399">
    <property type="component" value="Unassembled WGS sequence"/>
</dbReference>
<evidence type="ECO:0000256" key="1">
    <source>
        <dbReference type="SAM" id="Phobius"/>
    </source>
</evidence>
<protein>
    <submittedName>
        <fullName evidence="2">Uncharacterized protein</fullName>
    </submittedName>
</protein>
<comment type="caution">
    <text evidence="2">The sequence shown here is derived from an EMBL/GenBank/DDBJ whole genome shotgun (WGS) entry which is preliminary data.</text>
</comment>
<keyword evidence="1" id="KW-0472">Membrane</keyword>
<keyword evidence="1" id="KW-1133">Transmembrane helix</keyword>
<feature type="transmembrane region" description="Helical" evidence="1">
    <location>
        <begin position="33"/>
        <end position="53"/>
    </location>
</feature>
<gene>
    <name evidence="2" type="ORF">EV659_11038</name>
</gene>
<dbReference type="RefSeq" id="WP_132709182.1">
    <property type="nucleotide sequence ID" value="NZ_JACIGF010000010.1"/>
</dbReference>
<dbReference type="EMBL" id="SLXO01000010">
    <property type="protein sequence ID" value="TCP31961.1"/>
    <property type="molecule type" value="Genomic_DNA"/>
</dbReference>
<proteinExistence type="predicted"/>
<dbReference type="InParanoid" id="A0A4R2PD01"/>
<reference evidence="2 3" key="1">
    <citation type="submission" date="2019-03" db="EMBL/GenBank/DDBJ databases">
        <title>Genomic Encyclopedia of Type Strains, Phase IV (KMG-IV): sequencing the most valuable type-strain genomes for metagenomic binning, comparative biology and taxonomic classification.</title>
        <authorList>
            <person name="Goeker M."/>
        </authorList>
    </citation>
    <scope>NUCLEOTIDE SEQUENCE [LARGE SCALE GENOMIC DNA]</scope>
    <source>
        <strain evidence="2 3">DSM 2132</strain>
    </source>
</reference>
<feature type="transmembrane region" description="Helical" evidence="1">
    <location>
        <begin position="6"/>
        <end position="21"/>
    </location>
</feature>
<dbReference type="AlphaFoldDB" id="A0A4R2PD01"/>
<name>A0A4R2PD01_RHOSA</name>
<organism evidence="2 3">
    <name type="scientific">Rhodothalassium salexigens DSM 2132</name>
    <dbReference type="NCBI Taxonomy" id="1188247"/>
    <lineage>
        <taxon>Bacteria</taxon>
        <taxon>Pseudomonadati</taxon>
        <taxon>Pseudomonadota</taxon>
        <taxon>Alphaproteobacteria</taxon>
        <taxon>Rhodothalassiales</taxon>
        <taxon>Rhodothalassiaceae</taxon>
        <taxon>Rhodothalassium</taxon>
    </lineage>
</organism>
<sequence length="91" mass="9611">MTGWVAWMLVLGGLGLAVRVRRRSPRSALWRVAAWAGSGLALAVAAGLWIGALGVEVGLVVWLALVPLSALAVVALFGRRGPRRAEKPDGW</sequence>
<evidence type="ECO:0000313" key="3">
    <source>
        <dbReference type="Proteomes" id="UP000295399"/>
    </source>
</evidence>
<accession>A0A4R2PD01</accession>
<feature type="transmembrane region" description="Helical" evidence="1">
    <location>
        <begin position="59"/>
        <end position="78"/>
    </location>
</feature>
<keyword evidence="3" id="KW-1185">Reference proteome</keyword>
<keyword evidence="1" id="KW-0812">Transmembrane</keyword>